<reference evidence="3 4" key="1">
    <citation type="submission" date="2017-06" db="EMBL/GenBank/DDBJ databases">
        <authorList>
            <person name="Kim H.J."/>
            <person name="Triplett B.A."/>
        </authorList>
    </citation>
    <scope>NUCLEOTIDE SEQUENCE [LARGE SCALE GENOMIC DNA]</scope>
    <source>
        <strain evidence="3 4">B29T1</strain>
    </source>
</reference>
<dbReference type="EMBL" id="FYEH01000002">
    <property type="protein sequence ID" value="SNB61356.1"/>
    <property type="molecule type" value="Genomic_DNA"/>
</dbReference>
<keyword evidence="2" id="KW-1133">Transmembrane helix</keyword>
<dbReference type="AlphaFoldDB" id="A0A212QPH9"/>
<proteinExistence type="predicted"/>
<keyword evidence="2" id="KW-0812">Transmembrane</keyword>
<dbReference type="Proteomes" id="UP000197065">
    <property type="component" value="Unassembled WGS sequence"/>
</dbReference>
<feature type="transmembrane region" description="Helical" evidence="2">
    <location>
        <begin position="251"/>
        <end position="271"/>
    </location>
</feature>
<evidence type="ECO:0008006" key="5">
    <source>
        <dbReference type="Google" id="ProtNLM"/>
    </source>
</evidence>
<feature type="transmembrane region" description="Helical" evidence="2">
    <location>
        <begin position="325"/>
        <end position="350"/>
    </location>
</feature>
<gene>
    <name evidence="3" type="ORF">SAMN07250955_102197</name>
</gene>
<keyword evidence="2" id="KW-0472">Membrane</keyword>
<feature type="transmembrane region" description="Helical" evidence="2">
    <location>
        <begin position="55"/>
        <end position="73"/>
    </location>
</feature>
<feature type="transmembrane region" description="Helical" evidence="2">
    <location>
        <begin position="174"/>
        <end position="197"/>
    </location>
</feature>
<evidence type="ECO:0000256" key="1">
    <source>
        <dbReference type="SAM" id="MobiDB-lite"/>
    </source>
</evidence>
<evidence type="ECO:0000313" key="4">
    <source>
        <dbReference type="Proteomes" id="UP000197065"/>
    </source>
</evidence>
<protein>
    <recommendedName>
        <fullName evidence="5">Lysylphosphatidylglycerol synthase TM region</fullName>
    </recommendedName>
</protein>
<feature type="transmembrane region" description="Helical" evidence="2">
    <location>
        <begin position="283"/>
        <end position="305"/>
    </location>
</feature>
<feature type="region of interest" description="Disordered" evidence="1">
    <location>
        <begin position="1"/>
        <end position="35"/>
    </location>
</feature>
<feature type="transmembrane region" description="Helical" evidence="2">
    <location>
        <begin position="93"/>
        <end position="118"/>
    </location>
</feature>
<name>A0A212QPH9_9PROT</name>
<dbReference type="OrthoDB" id="145485at2"/>
<dbReference type="PANTHER" id="PTHR39087">
    <property type="entry name" value="UPF0104 MEMBRANE PROTEIN MJ1595"/>
    <property type="match status" value="1"/>
</dbReference>
<evidence type="ECO:0000313" key="3">
    <source>
        <dbReference type="EMBL" id="SNB61356.1"/>
    </source>
</evidence>
<accession>A0A212QPH9</accession>
<keyword evidence="4" id="KW-1185">Reference proteome</keyword>
<dbReference type="PANTHER" id="PTHR39087:SF2">
    <property type="entry name" value="UPF0104 MEMBRANE PROTEIN MJ1595"/>
    <property type="match status" value="1"/>
</dbReference>
<feature type="transmembrane region" description="Helical" evidence="2">
    <location>
        <begin position="209"/>
        <end position="231"/>
    </location>
</feature>
<evidence type="ECO:0000256" key="2">
    <source>
        <dbReference type="SAM" id="Phobius"/>
    </source>
</evidence>
<organism evidence="3 4">
    <name type="scientific">Arboricoccus pini</name>
    <dbReference type="NCBI Taxonomy" id="1963835"/>
    <lineage>
        <taxon>Bacteria</taxon>
        <taxon>Pseudomonadati</taxon>
        <taxon>Pseudomonadota</taxon>
        <taxon>Alphaproteobacteria</taxon>
        <taxon>Geminicoccales</taxon>
        <taxon>Geminicoccaceae</taxon>
        <taxon>Arboricoccus</taxon>
    </lineage>
</organism>
<feature type="transmembrane region" description="Helical" evidence="2">
    <location>
        <begin position="130"/>
        <end position="154"/>
    </location>
</feature>
<sequence>MAIAPHDDVDVEDDDAIDGPTRSTPKSDDQASRPAVGSGGAVMAVMKGHSRLKSLLSIAVGLGLFLISLWVLHRWASNVSLDQLGTELVRISLMQFVLALFFTALSFVALVGYEYYAVRYVHRKLPLKQIAIYSFVTQAVAHAVGFAIFVGATIRYKLYSLHGFNIIDVAKIQVFFTTTFGLGATTLIGIAFVIEPAPLALATTIEVPVWRAIGVVLLAIVLGFILFEFWFDRPVKIMGQVLALPGPKITLLQIFLGIADLASVAAALYVLMPAGFNIDYFELLGIFAAALTVGLISHVPGSLGVFESAVILMIQPSPELTAPLIGALIAFRAIYYMLPLVVGSLTLGVIELRRGLSHARDKRRASLG</sequence>
<dbReference type="RefSeq" id="WP_088560056.1">
    <property type="nucleotide sequence ID" value="NZ_FYEH01000002.1"/>
</dbReference>